<protein>
    <recommendedName>
        <fullName evidence="4">GH3 middle domain-containing protein</fullName>
    </recommendedName>
</protein>
<dbReference type="Pfam" id="PF03321">
    <property type="entry name" value="GH3"/>
    <property type="match status" value="1"/>
</dbReference>
<evidence type="ECO:0000256" key="2">
    <source>
        <dbReference type="ARBA" id="ARBA00022598"/>
    </source>
</evidence>
<dbReference type="AlphaFoldDB" id="A0A8X8ZEH5"/>
<dbReference type="InterPro" id="IPR055377">
    <property type="entry name" value="GH3_M"/>
</dbReference>
<dbReference type="GO" id="GO:0005737">
    <property type="term" value="C:cytoplasm"/>
    <property type="evidence" value="ECO:0007669"/>
    <property type="project" value="TreeGrafter"/>
</dbReference>
<sequence length="376" mass="42193">MNKRCVLTFPQILRNCLILCFCSSGTTQGKPKYLPFNDDLVENTMQVYKTSFAFRNREYPIDNGKALQFIYSSKQLTTTGGLRAGTATTHLFSSPDGVIFGGNYHHSLYCHLLWCLLHRDHIQLISSTFADSIVHAFRTFEHTWPHLVADIRRGSLSTRITSAPIHSSMANLLLKPDPNLADAIHQKCLTLSNCPTLTSSAGEIPLVSADYGASEGWIGVNVNPTSPPEEATIAVVPNVCYFEFIPFDSGEEAVGQTEVEIGKEYEVVTTNFAGLYRYKLGDVVRVEGFSNGTLEVRFVCRRNVVLSINLDKNTERDLQVSWRLRWRCVEASTEPARYVEFWEMSGEASDEVVEECCKCLDRSFVDAEDKWDWGAG</sequence>
<dbReference type="PANTHER" id="PTHR31901:SF5">
    <property type="entry name" value="JASMONOYL--L-AMINO ACID SYNTHETASE JAR1"/>
    <property type="match status" value="1"/>
</dbReference>
<evidence type="ECO:0000259" key="4">
    <source>
        <dbReference type="Pfam" id="PF23571"/>
    </source>
</evidence>
<comment type="similarity">
    <text evidence="1">Belongs to the IAA-amido conjugating enzyme family.</text>
</comment>
<reference evidence="5" key="2">
    <citation type="submission" date="2020-08" db="EMBL/GenBank/DDBJ databases">
        <title>Plant Genome Project.</title>
        <authorList>
            <person name="Zhang R.-G."/>
        </authorList>
    </citation>
    <scope>NUCLEOTIDE SEQUENCE</scope>
    <source>
        <strain evidence="5">Huo1</strain>
        <tissue evidence="5">Leaf</tissue>
    </source>
</reference>
<reference evidence="5" key="1">
    <citation type="submission" date="2018-01" db="EMBL/GenBank/DDBJ databases">
        <authorList>
            <person name="Mao J.F."/>
        </authorList>
    </citation>
    <scope>NUCLEOTIDE SEQUENCE</scope>
    <source>
        <strain evidence="5">Huo1</strain>
        <tissue evidence="5">Leaf</tissue>
    </source>
</reference>
<proteinExistence type="inferred from homology"/>
<keyword evidence="6" id="KW-1185">Reference proteome</keyword>
<name>A0A8X8ZEH5_SALSN</name>
<gene>
    <name evidence="5" type="ORF">SASPL_137914</name>
</gene>
<accession>A0A8X8ZEH5</accession>
<dbReference type="PANTHER" id="PTHR31901">
    <property type="entry name" value="GH3 DOMAIN-CONTAINING PROTEIN"/>
    <property type="match status" value="1"/>
</dbReference>
<comment type="caution">
    <text evidence="5">The sequence shown here is derived from an EMBL/GenBank/DDBJ whole genome shotgun (WGS) entry which is preliminary data.</text>
</comment>
<keyword evidence="2" id="KW-0436">Ligase</keyword>
<evidence type="ECO:0000313" key="6">
    <source>
        <dbReference type="Proteomes" id="UP000298416"/>
    </source>
</evidence>
<keyword evidence="3" id="KW-0732">Signal</keyword>
<dbReference type="Proteomes" id="UP000298416">
    <property type="component" value="Unassembled WGS sequence"/>
</dbReference>
<feature type="signal peptide" evidence="3">
    <location>
        <begin position="1"/>
        <end position="28"/>
    </location>
</feature>
<dbReference type="InterPro" id="IPR004993">
    <property type="entry name" value="GH3"/>
</dbReference>
<feature type="domain" description="GH3 middle" evidence="4">
    <location>
        <begin position="234"/>
        <end position="301"/>
    </location>
</feature>
<dbReference type="EMBL" id="PNBA02000014">
    <property type="protein sequence ID" value="KAG6401069.1"/>
    <property type="molecule type" value="Genomic_DNA"/>
</dbReference>
<evidence type="ECO:0000256" key="3">
    <source>
        <dbReference type="SAM" id="SignalP"/>
    </source>
</evidence>
<dbReference type="Pfam" id="PF23571">
    <property type="entry name" value="GH3_M"/>
    <property type="match status" value="1"/>
</dbReference>
<evidence type="ECO:0000256" key="1">
    <source>
        <dbReference type="ARBA" id="ARBA00008068"/>
    </source>
</evidence>
<feature type="chain" id="PRO_5036460500" description="GH3 middle domain-containing protein" evidence="3">
    <location>
        <begin position="29"/>
        <end position="376"/>
    </location>
</feature>
<organism evidence="5">
    <name type="scientific">Salvia splendens</name>
    <name type="common">Scarlet sage</name>
    <dbReference type="NCBI Taxonomy" id="180675"/>
    <lineage>
        <taxon>Eukaryota</taxon>
        <taxon>Viridiplantae</taxon>
        <taxon>Streptophyta</taxon>
        <taxon>Embryophyta</taxon>
        <taxon>Tracheophyta</taxon>
        <taxon>Spermatophyta</taxon>
        <taxon>Magnoliopsida</taxon>
        <taxon>eudicotyledons</taxon>
        <taxon>Gunneridae</taxon>
        <taxon>Pentapetalae</taxon>
        <taxon>asterids</taxon>
        <taxon>lamiids</taxon>
        <taxon>Lamiales</taxon>
        <taxon>Lamiaceae</taxon>
        <taxon>Nepetoideae</taxon>
        <taxon>Mentheae</taxon>
        <taxon>Salviinae</taxon>
        <taxon>Salvia</taxon>
        <taxon>Salvia subgen. Calosphace</taxon>
        <taxon>core Calosphace</taxon>
    </lineage>
</organism>
<evidence type="ECO:0000313" key="5">
    <source>
        <dbReference type="EMBL" id="KAG6401069.1"/>
    </source>
</evidence>
<dbReference type="GO" id="GO:0016881">
    <property type="term" value="F:acid-amino acid ligase activity"/>
    <property type="evidence" value="ECO:0007669"/>
    <property type="project" value="TreeGrafter"/>
</dbReference>